<dbReference type="RefSeq" id="WP_263061939.1">
    <property type="nucleotide sequence ID" value="NZ_JAOUSE010000036.1"/>
</dbReference>
<dbReference type="InterPro" id="IPR000182">
    <property type="entry name" value="GNAT_dom"/>
</dbReference>
<sequence length="171" mass="20357">MLKVLHDEQFDEIFQIIEQSFPIDEYRPYESQRALLSQPHYRIFAYEKDRELAGFLATWEGPEFIFIEHFAVKERFRNGGLGSKLLQDFLKQQRKPVVLEIELPEGELEKRRANFYKRNGFNLNPWSYVQPALAKGQSPVPLVIMSYPEPLQVQQFQSFKDWVYTNVYSFI</sequence>
<dbReference type="CDD" id="cd04301">
    <property type="entry name" value="NAT_SF"/>
    <property type="match status" value="1"/>
</dbReference>
<comment type="caution">
    <text evidence="2">The sequence shown here is derived from an EMBL/GenBank/DDBJ whole genome shotgun (WGS) entry which is preliminary data.</text>
</comment>
<reference evidence="2 3" key="1">
    <citation type="submission" date="2022-10" db="EMBL/GenBank/DDBJ databases">
        <title>Description of Fervidibacillus gen. nov. in the family Fervidibacillaceae fam. nov. with two species, Fervidibacillus albus sp. nov., and Fervidibacillus halotolerans sp. nov., isolated from tidal flat sediments.</title>
        <authorList>
            <person name="Kwon K.K."/>
            <person name="Yang S.-H."/>
        </authorList>
    </citation>
    <scope>NUCLEOTIDE SEQUENCE [LARGE SCALE GENOMIC DNA]</scope>
    <source>
        <strain evidence="2 3">DSM 23332</strain>
    </source>
</reference>
<dbReference type="Pfam" id="PF00583">
    <property type="entry name" value="Acetyltransf_1"/>
    <property type="match status" value="1"/>
</dbReference>
<evidence type="ECO:0000259" key="1">
    <source>
        <dbReference type="PROSITE" id="PS51186"/>
    </source>
</evidence>
<evidence type="ECO:0000313" key="2">
    <source>
        <dbReference type="EMBL" id="MCU9595024.1"/>
    </source>
</evidence>
<protein>
    <submittedName>
        <fullName evidence="2">GNAT family N-acetyltransferase</fullName>
    </submittedName>
</protein>
<dbReference type="PROSITE" id="PS51186">
    <property type="entry name" value="GNAT"/>
    <property type="match status" value="1"/>
</dbReference>
<dbReference type="InterPro" id="IPR016181">
    <property type="entry name" value="Acyl_CoA_acyltransferase"/>
</dbReference>
<proteinExistence type="predicted"/>
<dbReference type="SUPFAM" id="SSF55729">
    <property type="entry name" value="Acyl-CoA N-acyltransferases (Nat)"/>
    <property type="match status" value="1"/>
</dbReference>
<organism evidence="2 3">
    <name type="scientific">Pallidibacillus thermolactis</name>
    <dbReference type="NCBI Taxonomy" id="251051"/>
    <lineage>
        <taxon>Bacteria</taxon>
        <taxon>Bacillati</taxon>
        <taxon>Bacillota</taxon>
        <taxon>Bacilli</taxon>
        <taxon>Bacillales</taxon>
        <taxon>Bacillaceae</taxon>
        <taxon>Pallidibacillus</taxon>
    </lineage>
</organism>
<keyword evidence="3" id="KW-1185">Reference proteome</keyword>
<dbReference type="Gene3D" id="3.40.630.30">
    <property type="match status" value="1"/>
</dbReference>
<dbReference type="Proteomes" id="UP001208656">
    <property type="component" value="Unassembled WGS sequence"/>
</dbReference>
<dbReference type="EMBL" id="JAOUSE010000036">
    <property type="protein sequence ID" value="MCU9595024.1"/>
    <property type="molecule type" value="Genomic_DNA"/>
</dbReference>
<evidence type="ECO:0000313" key="3">
    <source>
        <dbReference type="Proteomes" id="UP001208656"/>
    </source>
</evidence>
<accession>A0ABT2WH66</accession>
<gene>
    <name evidence="2" type="ORF">OEV82_11295</name>
</gene>
<name>A0ABT2WH66_9BACI</name>
<feature type="domain" description="N-acetyltransferase" evidence="1">
    <location>
        <begin position="1"/>
        <end position="150"/>
    </location>
</feature>